<name>X1SD10_9ZZZZ</name>
<dbReference type="AlphaFoldDB" id="X1SD10"/>
<evidence type="ECO:0008006" key="3">
    <source>
        <dbReference type="Google" id="ProtNLM"/>
    </source>
</evidence>
<dbReference type="EMBL" id="BARV01043722">
    <property type="protein sequence ID" value="GAI65664.1"/>
    <property type="molecule type" value="Genomic_DNA"/>
</dbReference>
<dbReference type="SUPFAM" id="SSF47384">
    <property type="entry name" value="Homodimeric domain of signal transducing histidine kinase"/>
    <property type="match status" value="1"/>
</dbReference>
<keyword evidence="1" id="KW-0812">Transmembrane</keyword>
<evidence type="ECO:0000313" key="2">
    <source>
        <dbReference type="EMBL" id="GAI65664.1"/>
    </source>
</evidence>
<dbReference type="InterPro" id="IPR036097">
    <property type="entry name" value="HisK_dim/P_sf"/>
</dbReference>
<accession>X1SD10</accession>
<evidence type="ECO:0000256" key="1">
    <source>
        <dbReference type="SAM" id="Phobius"/>
    </source>
</evidence>
<protein>
    <recommendedName>
        <fullName evidence="3">Signal transduction histidine kinase dimerisation/phosphoacceptor domain-containing protein</fullName>
    </recommendedName>
</protein>
<feature type="non-terminal residue" evidence="2">
    <location>
        <position position="104"/>
    </location>
</feature>
<feature type="transmembrane region" description="Helical" evidence="1">
    <location>
        <begin position="22"/>
        <end position="45"/>
    </location>
</feature>
<dbReference type="InterPro" id="IPR003661">
    <property type="entry name" value="HisK_dim/P_dom"/>
</dbReference>
<keyword evidence="1" id="KW-0472">Membrane</keyword>
<keyword evidence="1" id="KW-1133">Transmembrane helix</keyword>
<dbReference type="CDD" id="cd00082">
    <property type="entry name" value="HisKA"/>
    <property type="match status" value="1"/>
</dbReference>
<feature type="non-terminal residue" evidence="2">
    <location>
        <position position="1"/>
    </location>
</feature>
<reference evidence="2" key="1">
    <citation type="journal article" date="2014" name="Front. Microbiol.">
        <title>High frequency of phylogenetically diverse reductive dehalogenase-homologous genes in deep subseafloor sedimentary metagenomes.</title>
        <authorList>
            <person name="Kawai M."/>
            <person name="Futagami T."/>
            <person name="Toyoda A."/>
            <person name="Takaki Y."/>
            <person name="Nishi S."/>
            <person name="Hori S."/>
            <person name="Arai W."/>
            <person name="Tsubouchi T."/>
            <person name="Morono Y."/>
            <person name="Uchiyama I."/>
            <person name="Ito T."/>
            <person name="Fujiyama A."/>
            <person name="Inagaki F."/>
            <person name="Takami H."/>
        </authorList>
    </citation>
    <scope>NUCLEOTIDE SEQUENCE</scope>
    <source>
        <strain evidence="2">Expedition CK06-06</strain>
    </source>
</reference>
<proteinExistence type="predicted"/>
<gene>
    <name evidence="2" type="ORF">S06H3_65111</name>
</gene>
<comment type="caution">
    <text evidence="2">The sequence shown here is derived from an EMBL/GenBank/DDBJ whole genome shotgun (WGS) entry which is preliminary data.</text>
</comment>
<dbReference type="Gene3D" id="1.10.287.130">
    <property type="match status" value="1"/>
</dbReference>
<organism evidence="2">
    <name type="scientific">marine sediment metagenome</name>
    <dbReference type="NCBI Taxonomy" id="412755"/>
    <lineage>
        <taxon>unclassified sequences</taxon>
        <taxon>metagenomes</taxon>
        <taxon>ecological metagenomes</taxon>
    </lineage>
</organism>
<sequence length="104" mass="11516">RVLSVNETFYQSAGLKAEGREVQQFICGFVLALLAVVPVVVLFLYKKLSKTQRNKNGHLLEELSKLTGELAHEIKNPLSTIKINLKLVSEELDDSASAEFSEIG</sequence>
<dbReference type="GO" id="GO:0000155">
    <property type="term" value="F:phosphorelay sensor kinase activity"/>
    <property type="evidence" value="ECO:0007669"/>
    <property type="project" value="InterPro"/>
</dbReference>